<dbReference type="Pfam" id="PF09524">
    <property type="entry name" value="Phg_2220_C"/>
    <property type="match status" value="1"/>
</dbReference>
<organism evidence="2">
    <name type="scientific">Siphoviridae sp. ctsBB38</name>
    <dbReference type="NCBI Taxonomy" id="2826482"/>
    <lineage>
        <taxon>Viruses</taxon>
        <taxon>Duplodnaviria</taxon>
        <taxon>Heunggongvirae</taxon>
        <taxon>Uroviricota</taxon>
        <taxon>Caudoviricetes</taxon>
    </lineage>
</organism>
<sequence>MALPGFNVNKVPTIQTKLIEEIVDYLNKQAGTKYKYTAKNTVKYITARLKEGYTIEDFKYVIDVKVAEWGGTNMEMYIRPQTLFSNKMENYVNQPMPRKNRASYQVENDYKHNTTNRRI</sequence>
<reference evidence="2" key="1">
    <citation type="journal article" date="2021" name="Proc. Natl. Acad. Sci. U.S.A.">
        <title>A Catalog of Tens of Thousands of Viruses from Human Metagenomes Reveals Hidden Associations with Chronic Diseases.</title>
        <authorList>
            <person name="Tisza M.J."/>
            <person name="Buck C.B."/>
        </authorList>
    </citation>
    <scope>NUCLEOTIDE SEQUENCE</scope>
    <source>
        <strain evidence="2">CtsBB38</strain>
    </source>
</reference>
<dbReference type="EMBL" id="BK014999">
    <property type="protein sequence ID" value="DAD86439.1"/>
    <property type="molecule type" value="Genomic_DNA"/>
</dbReference>
<evidence type="ECO:0000259" key="1">
    <source>
        <dbReference type="Pfam" id="PF09524"/>
    </source>
</evidence>
<feature type="domain" description="Phage conserved hypothetical protein C-terminal" evidence="1">
    <location>
        <begin position="22"/>
        <end position="93"/>
    </location>
</feature>
<dbReference type="NCBIfam" id="TIGR02220">
    <property type="entry name" value="phg_TIGR02220"/>
    <property type="match status" value="1"/>
</dbReference>
<accession>A0A8S5MWG0</accession>
<dbReference type="InterPro" id="IPR011741">
    <property type="entry name" value="Phg_2220_C"/>
</dbReference>
<protein>
    <recommendedName>
        <fullName evidence="1">Phage conserved hypothetical protein C-terminal domain-containing protein</fullName>
    </recommendedName>
</protein>
<proteinExistence type="predicted"/>
<evidence type="ECO:0000313" key="2">
    <source>
        <dbReference type="EMBL" id="DAD86439.1"/>
    </source>
</evidence>
<name>A0A8S5MWG0_9CAUD</name>